<name>A0A0D8MXL0_PHOLE</name>
<reference evidence="3 4" key="1">
    <citation type="submission" date="2018-03" db="EMBL/GenBank/DDBJ databases">
        <title>Whole genome sequencing of Histamine producing bacteria.</title>
        <authorList>
            <person name="Butler K."/>
        </authorList>
    </citation>
    <scope>NUCLEOTIDE SEQUENCE [LARGE SCALE GENOMIC DNA]</scope>
    <source>
        <strain evidence="3 4">ATCC 33979</strain>
    </source>
</reference>
<dbReference type="PANTHER" id="PTHR38037">
    <property type="entry name" value="ZN_PROTEASE DOMAIN-CONTAINING PROTEIN"/>
    <property type="match status" value="1"/>
</dbReference>
<gene>
    <name evidence="3" type="ORF">CTM89_01890</name>
</gene>
<dbReference type="InterPro" id="IPR008503">
    <property type="entry name" value="Asp_endopeptidase"/>
</dbReference>
<dbReference type="AlphaFoldDB" id="A0A0D8MXL0"/>
<dbReference type="Proteomes" id="UP000240410">
    <property type="component" value="Unassembled WGS sequence"/>
</dbReference>
<dbReference type="PROSITE" id="PS51257">
    <property type="entry name" value="PROKAR_LIPOPROTEIN"/>
    <property type="match status" value="1"/>
</dbReference>
<dbReference type="InterPro" id="IPR021109">
    <property type="entry name" value="Peptidase_aspartic_dom_sf"/>
</dbReference>
<keyword evidence="1" id="KW-0175">Coiled coil</keyword>
<dbReference type="OrthoDB" id="8546610at2"/>
<evidence type="ECO:0000313" key="3">
    <source>
        <dbReference type="EMBL" id="PSV93192.1"/>
    </source>
</evidence>
<evidence type="ECO:0000259" key="2">
    <source>
        <dbReference type="Pfam" id="PF05618"/>
    </source>
</evidence>
<evidence type="ECO:0000313" key="4">
    <source>
        <dbReference type="Proteomes" id="UP000240410"/>
    </source>
</evidence>
<comment type="caution">
    <text evidence="3">The sequence shown here is derived from an EMBL/GenBank/DDBJ whole genome shotgun (WGS) entry which is preliminary data.</text>
</comment>
<dbReference type="SUPFAM" id="SSF50630">
    <property type="entry name" value="Acid proteases"/>
    <property type="match status" value="1"/>
</dbReference>
<dbReference type="PANTHER" id="PTHR38037:SF2">
    <property type="entry name" value="ATP-DEPENDENT ZINC PROTEASE DOMAIN-CONTAINING PROTEIN-RELATED"/>
    <property type="match status" value="1"/>
</dbReference>
<sequence length="269" mass="30277">MLRFSVPLLTLAILTGCSTTQPQDHQETMAAINNVEQNINTKFDSVSTRMDSQQQYIAELENKLASISKDLKFIKQKSLVKPKVIVEKQIVRVPVEPKIEANPTQANGKAILGQEEWVWIDSVKSFFKARVDTGATTSSLNAIDVQTFERDGKEWVRFNLSHDSAEDTPAEKAQNDKATPETIEAPIVRWVRIRQSTSEEAVRRPVIEAWITLGSLHEKAQFTLADRTKMDFPVLLGREFFKDIALVDVGKQFVQGKTEPKPEPVSANK</sequence>
<feature type="coiled-coil region" evidence="1">
    <location>
        <begin position="50"/>
        <end position="77"/>
    </location>
</feature>
<dbReference type="GeneID" id="99739717"/>
<proteinExistence type="predicted"/>
<evidence type="ECO:0000256" key="1">
    <source>
        <dbReference type="SAM" id="Coils"/>
    </source>
</evidence>
<dbReference type="Gene3D" id="2.40.70.10">
    <property type="entry name" value="Acid Proteases"/>
    <property type="match status" value="1"/>
</dbReference>
<dbReference type="EMBL" id="PYOJ01000002">
    <property type="protein sequence ID" value="PSV93192.1"/>
    <property type="molecule type" value="Genomic_DNA"/>
</dbReference>
<protein>
    <recommendedName>
        <fullName evidence="2">Retropepsin-like aspartic endopeptidase domain-containing protein</fullName>
    </recommendedName>
</protein>
<dbReference type="STRING" id="553611.GCA_001557755_00317"/>
<feature type="domain" description="Retropepsin-like aspartic endopeptidase" evidence="2">
    <location>
        <begin position="111"/>
        <end position="257"/>
    </location>
</feature>
<dbReference type="RefSeq" id="WP_008986603.1">
    <property type="nucleotide sequence ID" value="NZ_JADQAT010000050.1"/>
</dbReference>
<dbReference type="Pfam" id="PF05618">
    <property type="entry name" value="Zn_protease"/>
    <property type="match status" value="1"/>
</dbReference>
<organism evidence="3 4">
    <name type="scientific">Photobacterium leiognathi</name>
    <dbReference type="NCBI Taxonomy" id="553611"/>
    <lineage>
        <taxon>Bacteria</taxon>
        <taxon>Pseudomonadati</taxon>
        <taxon>Pseudomonadota</taxon>
        <taxon>Gammaproteobacteria</taxon>
        <taxon>Vibrionales</taxon>
        <taxon>Vibrionaceae</taxon>
        <taxon>Photobacterium</taxon>
    </lineage>
</organism>
<accession>A0A0D8MXL0</accession>